<gene>
    <name evidence="1" type="ORF">C5167_001882</name>
</gene>
<sequence>MANHFRALAVGSSGFQSGQGVPRATRGFWAGDGWWVLNKPMACLLVYGWWGGAREDAGYNKKYRKFVA</sequence>
<dbReference type="Gramene" id="RZC77677">
    <property type="protein sequence ID" value="RZC77677"/>
    <property type="gene ID" value="C5167_001882"/>
</dbReference>
<name>A0A4Y7KY19_PAPSO</name>
<evidence type="ECO:0000313" key="2">
    <source>
        <dbReference type="Proteomes" id="UP000316621"/>
    </source>
</evidence>
<dbReference type="AlphaFoldDB" id="A0A4Y7KY19"/>
<keyword evidence="2" id="KW-1185">Reference proteome</keyword>
<organism evidence="1 2">
    <name type="scientific">Papaver somniferum</name>
    <name type="common">Opium poppy</name>
    <dbReference type="NCBI Taxonomy" id="3469"/>
    <lineage>
        <taxon>Eukaryota</taxon>
        <taxon>Viridiplantae</taxon>
        <taxon>Streptophyta</taxon>
        <taxon>Embryophyta</taxon>
        <taxon>Tracheophyta</taxon>
        <taxon>Spermatophyta</taxon>
        <taxon>Magnoliopsida</taxon>
        <taxon>Ranunculales</taxon>
        <taxon>Papaveraceae</taxon>
        <taxon>Papaveroideae</taxon>
        <taxon>Papaver</taxon>
    </lineage>
</organism>
<evidence type="ECO:0000313" key="1">
    <source>
        <dbReference type="EMBL" id="RZC77677.1"/>
    </source>
</evidence>
<protein>
    <submittedName>
        <fullName evidence="1">Uncharacterized protein</fullName>
    </submittedName>
</protein>
<dbReference type="Proteomes" id="UP000316621">
    <property type="component" value="Chromosome 9"/>
</dbReference>
<proteinExistence type="predicted"/>
<dbReference type="EMBL" id="CM010723">
    <property type="protein sequence ID" value="RZC77677.1"/>
    <property type="molecule type" value="Genomic_DNA"/>
</dbReference>
<reference evidence="1 2" key="1">
    <citation type="journal article" date="2018" name="Science">
        <title>The opium poppy genome and morphinan production.</title>
        <authorList>
            <person name="Guo L."/>
            <person name="Winzer T."/>
            <person name="Yang X."/>
            <person name="Li Y."/>
            <person name="Ning Z."/>
            <person name="He Z."/>
            <person name="Teodor R."/>
            <person name="Lu Y."/>
            <person name="Bowser T.A."/>
            <person name="Graham I.A."/>
            <person name="Ye K."/>
        </authorList>
    </citation>
    <scope>NUCLEOTIDE SEQUENCE [LARGE SCALE GENOMIC DNA]</scope>
    <source>
        <strain evidence="2">cv. HN1</strain>
        <tissue evidence="1">Leaves</tissue>
    </source>
</reference>
<accession>A0A4Y7KY19</accession>